<evidence type="ECO:0000313" key="8">
    <source>
        <dbReference type="Proteomes" id="UP001162131"/>
    </source>
</evidence>
<evidence type="ECO:0000256" key="1">
    <source>
        <dbReference type="ARBA" id="ARBA00022723"/>
    </source>
</evidence>
<dbReference type="CDD" id="cd16448">
    <property type="entry name" value="RING-H2"/>
    <property type="match status" value="1"/>
</dbReference>
<keyword evidence="5" id="KW-0175">Coiled coil</keyword>
<reference evidence="7" key="1">
    <citation type="submission" date="2021-09" db="EMBL/GenBank/DDBJ databases">
        <authorList>
            <consortium name="AG Swart"/>
            <person name="Singh M."/>
            <person name="Singh A."/>
            <person name="Seah K."/>
            <person name="Emmerich C."/>
        </authorList>
    </citation>
    <scope>NUCLEOTIDE SEQUENCE</scope>
    <source>
        <strain evidence="7">ATCC30299</strain>
    </source>
</reference>
<dbReference type="GO" id="GO:0012505">
    <property type="term" value="C:endomembrane system"/>
    <property type="evidence" value="ECO:0007669"/>
    <property type="project" value="TreeGrafter"/>
</dbReference>
<keyword evidence="3" id="KW-0862">Zinc</keyword>
<keyword evidence="8" id="KW-1185">Reference proteome</keyword>
<keyword evidence="2 4" id="KW-0863">Zinc-finger</keyword>
<evidence type="ECO:0000256" key="4">
    <source>
        <dbReference type="PROSITE-ProRule" id="PRU00175"/>
    </source>
</evidence>
<dbReference type="GO" id="GO:0008270">
    <property type="term" value="F:zinc ion binding"/>
    <property type="evidence" value="ECO:0007669"/>
    <property type="project" value="UniProtKB-KW"/>
</dbReference>
<feature type="coiled-coil region" evidence="5">
    <location>
        <begin position="160"/>
        <end position="190"/>
    </location>
</feature>
<evidence type="ECO:0000259" key="6">
    <source>
        <dbReference type="PROSITE" id="PS50089"/>
    </source>
</evidence>
<dbReference type="SUPFAM" id="SSF57850">
    <property type="entry name" value="RING/U-box"/>
    <property type="match status" value="1"/>
</dbReference>
<dbReference type="InterPro" id="IPR001841">
    <property type="entry name" value="Znf_RING"/>
</dbReference>
<gene>
    <name evidence="7" type="ORF">BSTOLATCC_MIC66008</name>
</gene>
<dbReference type="GO" id="GO:0061630">
    <property type="term" value="F:ubiquitin protein ligase activity"/>
    <property type="evidence" value="ECO:0007669"/>
    <property type="project" value="TreeGrafter"/>
</dbReference>
<evidence type="ECO:0000256" key="5">
    <source>
        <dbReference type="SAM" id="Coils"/>
    </source>
</evidence>
<evidence type="ECO:0000313" key="7">
    <source>
        <dbReference type="EMBL" id="CAG9336120.1"/>
    </source>
</evidence>
<dbReference type="InterPro" id="IPR013083">
    <property type="entry name" value="Znf_RING/FYVE/PHD"/>
</dbReference>
<name>A0AAU9KS63_9CILI</name>
<dbReference type="Pfam" id="PF13639">
    <property type="entry name" value="zf-RING_2"/>
    <property type="match status" value="1"/>
</dbReference>
<evidence type="ECO:0000256" key="2">
    <source>
        <dbReference type="ARBA" id="ARBA00022771"/>
    </source>
</evidence>
<proteinExistence type="predicted"/>
<dbReference type="PROSITE" id="PS50089">
    <property type="entry name" value="ZF_RING_2"/>
    <property type="match status" value="1"/>
</dbReference>
<keyword evidence="1" id="KW-0479">Metal-binding</keyword>
<feature type="coiled-coil region" evidence="5">
    <location>
        <begin position="223"/>
        <end position="271"/>
    </location>
</feature>
<dbReference type="PANTHER" id="PTHR22763:SF162">
    <property type="entry name" value="TRANSMEMBRANE E3 UBIQUITIN-PROTEIN LIGASE 1"/>
    <property type="match status" value="1"/>
</dbReference>
<dbReference type="SMART" id="SM00184">
    <property type="entry name" value="RING"/>
    <property type="match status" value="1"/>
</dbReference>
<feature type="domain" description="RING-type" evidence="6">
    <location>
        <begin position="8"/>
        <end position="48"/>
    </location>
</feature>
<dbReference type="AlphaFoldDB" id="A0AAU9KS63"/>
<organism evidence="7 8">
    <name type="scientific">Blepharisma stoltei</name>
    <dbReference type="NCBI Taxonomy" id="1481888"/>
    <lineage>
        <taxon>Eukaryota</taxon>
        <taxon>Sar</taxon>
        <taxon>Alveolata</taxon>
        <taxon>Ciliophora</taxon>
        <taxon>Postciliodesmatophora</taxon>
        <taxon>Heterotrichea</taxon>
        <taxon>Heterotrichida</taxon>
        <taxon>Blepharismidae</taxon>
        <taxon>Blepharisma</taxon>
    </lineage>
</organism>
<dbReference type="Gene3D" id="3.30.40.10">
    <property type="entry name" value="Zinc/RING finger domain, C3HC4 (zinc finger)"/>
    <property type="match status" value="1"/>
</dbReference>
<dbReference type="Proteomes" id="UP001162131">
    <property type="component" value="Unassembled WGS sequence"/>
</dbReference>
<dbReference type="PANTHER" id="PTHR22763">
    <property type="entry name" value="RING ZINC FINGER PROTEIN"/>
    <property type="match status" value="1"/>
</dbReference>
<accession>A0AAU9KS63</accession>
<protein>
    <recommendedName>
        <fullName evidence="6">RING-type domain-containing protein</fullName>
    </recommendedName>
</protein>
<dbReference type="GO" id="GO:0043161">
    <property type="term" value="P:proteasome-mediated ubiquitin-dependent protein catabolic process"/>
    <property type="evidence" value="ECO:0007669"/>
    <property type="project" value="TreeGrafter"/>
</dbReference>
<comment type="caution">
    <text evidence="7">The sequence shown here is derived from an EMBL/GenBank/DDBJ whole genome shotgun (WGS) entry which is preliminary data.</text>
</comment>
<evidence type="ECO:0000256" key="3">
    <source>
        <dbReference type="ARBA" id="ARBA00022833"/>
    </source>
</evidence>
<feature type="coiled-coil region" evidence="5">
    <location>
        <begin position="76"/>
        <end position="110"/>
    </location>
</feature>
<sequence>MFWEAPTCVVCLTELYNNLSAAPCGHVFHSECIEKCLFSQCKNCPLCRSRVVPSKLVPLSFNLTAKEQPTKVLGLSEEESKNLLTLQNLAVEAQNEKKILEKRLKEAEGMVAGKSESIAALQKIVEDERHNCGKYQKKYEESLKEVSHSQYEIQKYTGLFTNAHKKLKELESKATQLESLSKLVEELEKQSALAWAEHAKENLSIEQQAVQFYNALLITSNSLRNSEKQIKELKTCNEEYIQQQSQVKRQAAAYKKETESLKKILADLESKTNTSSLKRNPQDVMHNAFNQNFSFPITFQDAKQPKKALSLLSNRSNV</sequence>
<dbReference type="InterPro" id="IPR050731">
    <property type="entry name" value="HRD1_E3_ubiq-ligases"/>
</dbReference>
<dbReference type="EMBL" id="CAJZBQ010000064">
    <property type="protein sequence ID" value="CAG9336120.1"/>
    <property type="molecule type" value="Genomic_DNA"/>
</dbReference>